<dbReference type="AlphaFoldDB" id="A0A450RZ68"/>
<dbReference type="SUPFAM" id="SSF52058">
    <property type="entry name" value="L domain-like"/>
    <property type="match status" value="1"/>
</dbReference>
<dbReference type="NCBIfam" id="NF012211">
    <property type="entry name" value="tand_rpt_95"/>
    <property type="match status" value="2"/>
</dbReference>
<dbReference type="SUPFAM" id="SSF48239">
    <property type="entry name" value="Terpenoid cyclases/Protein prenyltransferases"/>
    <property type="match status" value="2"/>
</dbReference>
<dbReference type="Gene3D" id="2.60.40.2810">
    <property type="match status" value="1"/>
</dbReference>
<evidence type="ECO:0000313" key="1">
    <source>
        <dbReference type="EMBL" id="VFJ44562.1"/>
    </source>
</evidence>
<dbReference type="PANTHER" id="PTHR34720">
    <property type="entry name" value="MICROCYSTIN DEPENDENT PROTEIN"/>
    <property type="match status" value="1"/>
</dbReference>
<sequence>MHTRDFQSGIGVMKSNLLVKVSMKYLLVGLLILPFVYPGNVHGAGHEAGYSGALDSAIGWLVGRQNPDGSWGENNDVRTLYTSESVLALSAVGHRNAGFYQGVTWLSNHATTNVDFRARRIAALGGHGDSLAGEFSRLHAARRSSDNQAWGLAHGYEASVLDTSLALLAHSGADPDEFGQDAELQGALDYLAAQTLPEDPVVVAYLLRAVIPYRTTHTVSVDLVDSASAYLQAQVGDTDPPLTQALAALALSRTGNYPDKVAALLARLVALQETVGDDKGSWATDEYVTAIAIRAFSTVLGLDAPVLAENVYIPDPVLRRAINQALGRNSADALNRGELLRLTSLIAPSAGITNLTGLEMATNLATLDLNGNTISDLSPLSGLDNLIAAMDDSASTQEDLAVPIDVLANDIQGQGLTIASVTQPGNGAVTFSGSSVTYTPSGDYNGTDSFTYTATNSDADVVTATVTVTVAPVNDAPVAVADSIELADPTPITIDVLANDVDVDGDTLTTQSITPSPDANGTAVIGLDGRITYTPNPGFTGTDTFSYTIGDGALTAQGSLTVTVMPVPYVYYILNPGFNNAPAFVVSLADGNIITVGNTVLTLERYQRGTIPMAVLAQGTKITGTGPFDIAGSAAATDVPLADFLAGQEFVIPQVRGNHWLYLLSPDGEATATLDIGGTVTTHALPVGQVVAIDAGADNTVSAIITTDAPILVAHLGIDASGSPMDASPVPPAATELWGIQGNQPAYVGALENLTTIDIHADDGTSITGIVLNAGDRYALHNVGISGTQGQDSDLYGSGIRIHADKPIGALQAGDGDGDEQTAFLPTEDLGIRFGLPLDTQYVAVVCPWDTTVTLWDGANPPLTKDCGGNDPYPGKVYFGSDTNGLHLAAGATIESSEPVYLMYEDSAHNGERSLLGAEE</sequence>
<gene>
    <name evidence="1" type="ORF">BECKFW1821A_GA0114235_100716</name>
</gene>
<dbReference type="InterPro" id="IPR001611">
    <property type="entry name" value="Leu-rich_rpt"/>
</dbReference>
<dbReference type="Gene3D" id="1.50.10.20">
    <property type="match status" value="1"/>
</dbReference>
<dbReference type="PANTHER" id="PTHR34720:SF9">
    <property type="entry name" value="BLR4714 PROTEIN"/>
    <property type="match status" value="1"/>
</dbReference>
<dbReference type="Gene3D" id="2.60.40.3440">
    <property type="match status" value="1"/>
</dbReference>
<dbReference type="PROSITE" id="PS51450">
    <property type="entry name" value="LRR"/>
    <property type="match status" value="1"/>
</dbReference>
<dbReference type="Gene3D" id="3.80.10.10">
    <property type="entry name" value="Ribonuclease Inhibitor"/>
    <property type="match status" value="1"/>
</dbReference>
<dbReference type="InterPro" id="IPR008930">
    <property type="entry name" value="Terpenoid_cyclase/PrenylTrfase"/>
</dbReference>
<dbReference type="Pfam" id="PF17963">
    <property type="entry name" value="Big_9"/>
    <property type="match status" value="2"/>
</dbReference>
<protein>
    <recommendedName>
        <fullName evidence="2">Tandem-95 repeat protein</fullName>
    </recommendedName>
</protein>
<evidence type="ECO:0008006" key="2">
    <source>
        <dbReference type="Google" id="ProtNLM"/>
    </source>
</evidence>
<dbReference type="InterPro" id="IPR032675">
    <property type="entry name" value="LRR_dom_sf"/>
</dbReference>
<proteinExistence type="predicted"/>
<reference evidence="1" key="1">
    <citation type="submission" date="2019-02" db="EMBL/GenBank/DDBJ databases">
        <authorList>
            <person name="Gruber-Vodicka R. H."/>
            <person name="Seah K. B. B."/>
        </authorList>
    </citation>
    <scope>NUCLEOTIDE SEQUENCE</scope>
    <source>
        <strain evidence="1">BECK_BZ15</strain>
    </source>
</reference>
<accession>A0A450RZ68</accession>
<organism evidence="1">
    <name type="scientific">Candidatus Kentrum sp. FW</name>
    <dbReference type="NCBI Taxonomy" id="2126338"/>
    <lineage>
        <taxon>Bacteria</taxon>
        <taxon>Pseudomonadati</taxon>
        <taxon>Pseudomonadota</taxon>
        <taxon>Gammaproteobacteria</taxon>
        <taxon>Candidatus Kentrum</taxon>
    </lineage>
</organism>
<dbReference type="EMBL" id="CAADEW010000007">
    <property type="protein sequence ID" value="VFJ44562.1"/>
    <property type="molecule type" value="Genomic_DNA"/>
</dbReference>
<name>A0A450RZ68_9GAMM</name>